<keyword evidence="1" id="KW-1133">Transmembrane helix</keyword>
<feature type="transmembrane region" description="Helical" evidence="1">
    <location>
        <begin position="187"/>
        <end position="204"/>
    </location>
</feature>
<evidence type="ECO:0000313" key="3">
    <source>
        <dbReference type="Proteomes" id="UP001523528"/>
    </source>
</evidence>
<evidence type="ECO:0000313" key="2">
    <source>
        <dbReference type="EMBL" id="MCP1258641.1"/>
    </source>
</evidence>
<keyword evidence="1" id="KW-0812">Transmembrane</keyword>
<name>A0ABT1F0A5_9PROT</name>
<dbReference type="RefSeq" id="WP_253544004.1">
    <property type="nucleotide sequence ID" value="NZ_JAMYZY010000011.1"/>
</dbReference>
<feature type="transmembrane region" description="Helical" evidence="1">
    <location>
        <begin position="318"/>
        <end position="340"/>
    </location>
</feature>
<feature type="transmembrane region" description="Helical" evidence="1">
    <location>
        <begin position="216"/>
        <end position="238"/>
    </location>
</feature>
<keyword evidence="1" id="KW-0472">Membrane</keyword>
<dbReference type="EMBL" id="JAMYZZ010000012">
    <property type="protein sequence ID" value="MCP1258641.1"/>
    <property type="molecule type" value="Genomic_DNA"/>
</dbReference>
<feature type="transmembrane region" description="Helical" evidence="1">
    <location>
        <begin position="84"/>
        <end position="105"/>
    </location>
</feature>
<evidence type="ECO:0008006" key="4">
    <source>
        <dbReference type="Google" id="ProtNLM"/>
    </source>
</evidence>
<feature type="transmembrane region" description="Helical" evidence="1">
    <location>
        <begin position="292"/>
        <end position="312"/>
    </location>
</feature>
<gene>
    <name evidence="2" type="ORF">NKW50_08560</name>
</gene>
<dbReference type="Proteomes" id="UP001523528">
    <property type="component" value="Unassembled WGS sequence"/>
</dbReference>
<sequence length="545" mass="63119">MTILFGFLFLSALSAIYVSMESNIYYWDFATGFSEANHLNNLYHSHPIKAVGKIFSSIWKSDYNYFSAIIPSIFIYLIKNQREIYIQTILLIYCVPFSALFVYIFSKVMGTHKLSDILFPLFLVMTNMVVVGTILRGFPDVGGLIFIEYAIILAISVDYSKNICIKKAILLGVSLWMAFLFRRWYAYTIVTLYISLPVFNYFYFNMRGNYGKIVNSVKNFCIAGVSSVVMLLVFQFGLLLKILKTDYSIAYTAYKKPLNYSIDSVLNGFGYYVLPIFIFGIIFMLMEKNKKIQLYISFCFFNLILSMVLFFRTQSPDIHHILPFSFWMMMIAAYGAFCIFNRVRGGGVLRAISCVYMPVALIIALFCDRPYHVPLLRLVLPMQFPPLHIDNFQTYQQLVDDLKRDYAPYGSIAILSSGFVLNTSMVENISNYHLVTENIAHVDLRDHFNPVLLNAKYVVIVSPVQTDLPAVYQRVITVPAYEILNTRGVGKSYKRVGHSYELRPNVYAYIYEKFESFSAEQISYFNQELYAYYPDWEKKHYGYKE</sequence>
<feature type="transmembrane region" description="Helical" evidence="1">
    <location>
        <begin position="347"/>
        <end position="366"/>
    </location>
</feature>
<proteinExistence type="predicted"/>
<feature type="transmembrane region" description="Helical" evidence="1">
    <location>
        <begin position="117"/>
        <end position="135"/>
    </location>
</feature>
<protein>
    <recommendedName>
        <fullName evidence="4">Glycosyltransferase RgtA/B/C/D-like domain-containing protein</fullName>
    </recommendedName>
</protein>
<organism evidence="2 3">
    <name type="scientific">Acetobacter lambici</name>
    <dbReference type="NCBI Taxonomy" id="1332824"/>
    <lineage>
        <taxon>Bacteria</taxon>
        <taxon>Pseudomonadati</taxon>
        <taxon>Pseudomonadota</taxon>
        <taxon>Alphaproteobacteria</taxon>
        <taxon>Acetobacterales</taxon>
        <taxon>Acetobacteraceae</taxon>
        <taxon>Acetobacter</taxon>
    </lineage>
</organism>
<feature type="transmembrane region" description="Helical" evidence="1">
    <location>
        <begin position="269"/>
        <end position="285"/>
    </location>
</feature>
<accession>A0ABT1F0A5</accession>
<evidence type="ECO:0000256" key="1">
    <source>
        <dbReference type="SAM" id="Phobius"/>
    </source>
</evidence>
<keyword evidence="3" id="KW-1185">Reference proteome</keyword>
<reference evidence="2 3" key="1">
    <citation type="submission" date="2022-06" db="EMBL/GenBank/DDBJ databases">
        <title>Acetobacer genomes from food samples.</title>
        <authorList>
            <person name="Sombolestani A."/>
        </authorList>
    </citation>
    <scope>NUCLEOTIDE SEQUENCE [LARGE SCALE GENOMIC DNA]</scope>
    <source>
        <strain evidence="2 3">R-83285</strain>
    </source>
</reference>
<comment type="caution">
    <text evidence="2">The sequence shown here is derived from an EMBL/GenBank/DDBJ whole genome shotgun (WGS) entry which is preliminary data.</text>
</comment>